<dbReference type="EMBL" id="CP120992">
    <property type="protein sequence ID" value="WLQ39252.1"/>
    <property type="molecule type" value="Genomic_DNA"/>
</dbReference>
<dbReference type="PANTHER" id="PTHR46797:SF1">
    <property type="entry name" value="METHYLPHOSPHONATE SYNTHASE"/>
    <property type="match status" value="1"/>
</dbReference>
<evidence type="ECO:0000313" key="3">
    <source>
        <dbReference type="EMBL" id="WLQ39252.1"/>
    </source>
</evidence>
<sequence>MTQESDLDSTVRMRFRSLRQARGWSLDSLAERAFLSPSTLSGIETGHRRIGLDQLMALARALGTSLDQLVETVSADDVVIRPQCEEQRGLTTWVLNRGSGPAGITVARMRITDEARGPGADQLGVHPGKDWFTVLSGTITLILGERAIRVETGQAAEFSTMDPHAVKARGGPAEILCILDHDGRRTHLRSPA</sequence>
<organism evidence="3 4">
    <name type="scientific">Streptomyces laculatispora</name>
    <dbReference type="NCBI Taxonomy" id="887464"/>
    <lineage>
        <taxon>Bacteria</taxon>
        <taxon>Bacillati</taxon>
        <taxon>Actinomycetota</taxon>
        <taxon>Actinomycetes</taxon>
        <taxon>Kitasatosporales</taxon>
        <taxon>Streptomycetaceae</taxon>
        <taxon>Streptomyces</taxon>
    </lineage>
</organism>
<dbReference type="InterPro" id="IPR050807">
    <property type="entry name" value="TransReg_Diox_bact_type"/>
</dbReference>
<gene>
    <name evidence="3" type="ORF">P8A22_03950</name>
</gene>
<dbReference type="SUPFAM" id="SSF51182">
    <property type="entry name" value="RmlC-like cupins"/>
    <property type="match status" value="1"/>
</dbReference>
<name>A0ABY9HZ46_9ACTN</name>
<dbReference type="CDD" id="cd00093">
    <property type="entry name" value="HTH_XRE"/>
    <property type="match status" value="1"/>
</dbReference>
<dbReference type="InterPro" id="IPR001387">
    <property type="entry name" value="Cro/C1-type_HTH"/>
</dbReference>
<feature type="domain" description="HTH cro/C1-type" evidence="2">
    <location>
        <begin position="15"/>
        <end position="69"/>
    </location>
</feature>
<dbReference type="CDD" id="cd02209">
    <property type="entry name" value="cupin_XRE_C"/>
    <property type="match status" value="1"/>
</dbReference>
<accession>A0ABY9HZ46</accession>
<dbReference type="SMART" id="SM00530">
    <property type="entry name" value="HTH_XRE"/>
    <property type="match status" value="1"/>
</dbReference>
<dbReference type="RefSeq" id="WP_306085890.1">
    <property type="nucleotide sequence ID" value="NZ_CP120992.1"/>
</dbReference>
<proteinExistence type="predicted"/>
<dbReference type="PROSITE" id="PS50943">
    <property type="entry name" value="HTH_CROC1"/>
    <property type="match status" value="1"/>
</dbReference>
<dbReference type="PANTHER" id="PTHR46797">
    <property type="entry name" value="HTH-TYPE TRANSCRIPTIONAL REGULATOR"/>
    <property type="match status" value="1"/>
</dbReference>
<keyword evidence="4" id="KW-1185">Reference proteome</keyword>
<evidence type="ECO:0000313" key="4">
    <source>
        <dbReference type="Proteomes" id="UP001229952"/>
    </source>
</evidence>
<dbReference type="InterPro" id="IPR010982">
    <property type="entry name" value="Lambda_DNA-bd_dom_sf"/>
</dbReference>
<protein>
    <submittedName>
        <fullName evidence="3">Helix-turn-helix transcriptional regulator</fullName>
    </submittedName>
</protein>
<dbReference type="Pfam" id="PF07883">
    <property type="entry name" value="Cupin_2"/>
    <property type="match status" value="1"/>
</dbReference>
<keyword evidence="1" id="KW-0238">DNA-binding</keyword>
<dbReference type="Gene3D" id="1.10.260.40">
    <property type="entry name" value="lambda repressor-like DNA-binding domains"/>
    <property type="match status" value="1"/>
</dbReference>
<dbReference type="Gene3D" id="2.60.120.10">
    <property type="entry name" value="Jelly Rolls"/>
    <property type="match status" value="1"/>
</dbReference>
<evidence type="ECO:0000259" key="2">
    <source>
        <dbReference type="PROSITE" id="PS50943"/>
    </source>
</evidence>
<dbReference type="Pfam" id="PF01381">
    <property type="entry name" value="HTH_3"/>
    <property type="match status" value="1"/>
</dbReference>
<evidence type="ECO:0000256" key="1">
    <source>
        <dbReference type="ARBA" id="ARBA00023125"/>
    </source>
</evidence>
<dbReference type="InterPro" id="IPR014710">
    <property type="entry name" value="RmlC-like_jellyroll"/>
</dbReference>
<dbReference type="Proteomes" id="UP001229952">
    <property type="component" value="Chromosome"/>
</dbReference>
<dbReference type="InterPro" id="IPR011051">
    <property type="entry name" value="RmlC_Cupin_sf"/>
</dbReference>
<dbReference type="InterPro" id="IPR013096">
    <property type="entry name" value="Cupin_2"/>
</dbReference>
<dbReference type="SUPFAM" id="SSF47413">
    <property type="entry name" value="lambda repressor-like DNA-binding domains"/>
    <property type="match status" value="1"/>
</dbReference>
<reference evidence="3 4" key="1">
    <citation type="submission" date="2023-03" db="EMBL/GenBank/DDBJ databases">
        <title>Isolation and description of six Streptomyces strains from soil environments, able to metabolize different microbial glucans.</title>
        <authorList>
            <person name="Widen T."/>
            <person name="Larsbrink J."/>
        </authorList>
    </citation>
    <scope>NUCLEOTIDE SEQUENCE [LARGE SCALE GENOMIC DNA]</scope>
    <source>
        <strain evidence="3 4">Mut2</strain>
    </source>
</reference>